<dbReference type="InterPro" id="IPR000719">
    <property type="entry name" value="Prot_kinase_dom"/>
</dbReference>
<feature type="compositionally biased region" description="Basic and acidic residues" evidence="2">
    <location>
        <begin position="10"/>
        <end position="36"/>
    </location>
</feature>
<dbReference type="Pfam" id="PF07714">
    <property type="entry name" value="PK_Tyr_Ser-Thr"/>
    <property type="match status" value="2"/>
</dbReference>
<organism evidence="4 5">
    <name type="scientific">Tulasnella calospora MUT 4182</name>
    <dbReference type="NCBI Taxonomy" id="1051891"/>
    <lineage>
        <taxon>Eukaryota</taxon>
        <taxon>Fungi</taxon>
        <taxon>Dikarya</taxon>
        <taxon>Basidiomycota</taxon>
        <taxon>Agaricomycotina</taxon>
        <taxon>Agaricomycetes</taxon>
        <taxon>Cantharellales</taxon>
        <taxon>Tulasnellaceae</taxon>
        <taxon>Tulasnella</taxon>
    </lineage>
</organism>
<dbReference type="InterPro" id="IPR008271">
    <property type="entry name" value="Ser/Thr_kinase_AS"/>
</dbReference>
<dbReference type="AlphaFoldDB" id="A0A0C3LK49"/>
<feature type="repeat" description="TPR" evidence="1">
    <location>
        <begin position="681"/>
        <end position="714"/>
    </location>
</feature>
<dbReference type="Proteomes" id="UP000054248">
    <property type="component" value="Unassembled WGS sequence"/>
</dbReference>
<dbReference type="GO" id="GO:0005524">
    <property type="term" value="F:ATP binding"/>
    <property type="evidence" value="ECO:0007669"/>
    <property type="project" value="InterPro"/>
</dbReference>
<reference evidence="5" key="2">
    <citation type="submission" date="2015-01" db="EMBL/GenBank/DDBJ databases">
        <title>Evolutionary Origins and Diversification of the Mycorrhizal Mutualists.</title>
        <authorList>
            <consortium name="DOE Joint Genome Institute"/>
            <consortium name="Mycorrhizal Genomics Consortium"/>
            <person name="Kohler A."/>
            <person name="Kuo A."/>
            <person name="Nagy L.G."/>
            <person name="Floudas D."/>
            <person name="Copeland A."/>
            <person name="Barry K.W."/>
            <person name="Cichocki N."/>
            <person name="Veneault-Fourrey C."/>
            <person name="LaButti K."/>
            <person name="Lindquist E.A."/>
            <person name="Lipzen A."/>
            <person name="Lundell T."/>
            <person name="Morin E."/>
            <person name="Murat C."/>
            <person name="Riley R."/>
            <person name="Ohm R."/>
            <person name="Sun H."/>
            <person name="Tunlid A."/>
            <person name="Henrissat B."/>
            <person name="Grigoriev I.V."/>
            <person name="Hibbett D.S."/>
            <person name="Martin F."/>
        </authorList>
    </citation>
    <scope>NUCLEOTIDE SEQUENCE [LARGE SCALE GENOMIC DNA]</scope>
    <source>
        <strain evidence="5">MUT 4182</strain>
    </source>
</reference>
<dbReference type="PANTHER" id="PTHR44329">
    <property type="entry name" value="SERINE/THREONINE-PROTEIN KINASE TNNI3K-RELATED"/>
    <property type="match status" value="1"/>
</dbReference>
<dbReference type="SUPFAM" id="SSF56112">
    <property type="entry name" value="Protein kinase-like (PK-like)"/>
    <property type="match status" value="1"/>
</dbReference>
<dbReference type="Gene3D" id="1.25.40.10">
    <property type="entry name" value="Tetratricopeptide repeat domain"/>
    <property type="match status" value="2"/>
</dbReference>
<feature type="region of interest" description="Disordered" evidence="2">
    <location>
        <begin position="1"/>
        <end position="57"/>
    </location>
</feature>
<evidence type="ECO:0000256" key="2">
    <source>
        <dbReference type="SAM" id="MobiDB-lite"/>
    </source>
</evidence>
<dbReference type="InterPro" id="IPR011009">
    <property type="entry name" value="Kinase-like_dom_sf"/>
</dbReference>
<evidence type="ECO:0000313" key="5">
    <source>
        <dbReference type="Proteomes" id="UP000054248"/>
    </source>
</evidence>
<dbReference type="STRING" id="1051891.A0A0C3LK49"/>
<evidence type="ECO:0000313" key="4">
    <source>
        <dbReference type="EMBL" id="KIO21742.1"/>
    </source>
</evidence>
<dbReference type="PROSITE" id="PS00108">
    <property type="entry name" value="PROTEIN_KINASE_ST"/>
    <property type="match status" value="1"/>
</dbReference>
<dbReference type="EMBL" id="KN823129">
    <property type="protein sequence ID" value="KIO21742.1"/>
    <property type="molecule type" value="Genomic_DNA"/>
</dbReference>
<dbReference type="GO" id="GO:0004674">
    <property type="term" value="F:protein serine/threonine kinase activity"/>
    <property type="evidence" value="ECO:0007669"/>
    <property type="project" value="TreeGrafter"/>
</dbReference>
<evidence type="ECO:0000259" key="3">
    <source>
        <dbReference type="PROSITE" id="PS50011"/>
    </source>
</evidence>
<protein>
    <recommendedName>
        <fullName evidence="3">Protein kinase domain-containing protein</fullName>
    </recommendedName>
</protein>
<dbReference type="InterPro" id="IPR051681">
    <property type="entry name" value="Ser/Thr_Kinases-Pseudokinases"/>
</dbReference>
<name>A0A0C3LK49_9AGAM</name>
<reference evidence="4 5" key="1">
    <citation type="submission" date="2014-04" db="EMBL/GenBank/DDBJ databases">
        <authorList>
            <consortium name="DOE Joint Genome Institute"/>
            <person name="Kuo A."/>
            <person name="Girlanda M."/>
            <person name="Perotto S."/>
            <person name="Kohler A."/>
            <person name="Nagy L.G."/>
            <person name="Floudas D."/>
            <person name="Copeland A."/>
            <person name="Barry K.W."/>
            <person name="Cichocki N."/>
            <person name="Veneault-Fourrey C."/>
            <person name="LaButti K."/>
            <person name="Lindquist E.A."/>
            <person name="Lipzen A."/>
            <person name="Lundell T."/>
            <person name="Morin E."/>
            <person name="Murat C."/>
            <person name="Sun H."/>
            <person name="Tunlid A."/>
            <person name="Henrissat B."/>
            <person name="Grigoriev I.V."/>
            <person name="Hibbett D.S."/>
            <person name="Martin F."/>
            <person name="Nordberg H.P."/>
            <person name="Cantor M.N."/>
            <person name="Hua S.X."/>
        </authorList>
    </citation>
    <scope>NUCLEOTIDE SEQUENCE [LARGE SCALE GENOMIC DNA]</scope>
    <source>
        <strain evidence="4 5">MUT 4182</strain>
    </source>
</reference>
<gene>
    <name evidence="4" type="ORF">M407DRAFT_28668</name>
</gene>
<dbReference type="InterPro" id="IPR019734">
    <property type="entry name" value="TPR_rpt"/>
</dbReference>
<keyword evidence="1" id="KW-0802">TPR repeat</keyword>
<dbReference type="SUPFAM" id="SSF48452">
    <property type="entry name" value="TPR-like"/>
    <property type="match status" value="2"/>
</dbReference>
<dbReference type="OrthoDB" id="10252171at2759"/>
<dbReference type="InterPro" id="IPR011990">
    <property type="entry name" value="TPR-like_helical_dom_sf"/>
</dbReference>
<dbReference type="HOGENOM" id="CLU_000288_7_37_1"/>
<accession>A0A0C3LK49</accession>
<dbReference type="Gene3D" id="1.10.510.10">
    <property type="entry name" value="Transferase(Phosphotransferase) domain 1"/>
    <property type="match status" value="1"/>
</dbReference>
<feature type="domain" description="Protein kinase" evidence="3">
    <location>
        <begin position="76"/>
        <end position="383"/>
    </location>
</feature>
<dbReference type="SMART" id="SM00028">
    <property type="entry name" value="TPR"/>
    <property type="match status" value="8"/>
</dbReference>
<keyword evidence="5" id="KW-1185">Reference proteome</keyword>
<dbReference type="SMART" id="SM00220">
    <property type="entry name" value="S_TKc"/>
    <property type="match status" value="1"/>
</dbReference>
<dbReference type="PROSITE" id="PS50005">
    <property type="entry name" value="TPR"/>
    <property type="match status" value="2"/>
</dbReference>
<dbReference type="Pfam" id="PF13424">
    <property type="entry name" value="TPR_12"/>
    <property type="match status" value="4"/>
</dbReference>
<evidence type="ECO:0000256" key="1">
    <source>
        <dbReference type="PROSITE-ProRule" id="PRU00339"/>
    </source>
</evidence>
<proteinExistence type="predicted"/>
<sequence>MSNRPSPRTSDAEAHAHDAAAQRQAESLEQHLKAIDLNDPQSGTASQEPRRKKLSARDLLERLSRRRLELNRINFAGGGTQAGKGSHGEVVVATLTLDDGTSLESANQVAVKKFLFGDGIDEEKFLRTFANELHVLDGLDHANIIKLVGFVEDMTKRMAWLVFPWEANGNVREFLLSGKWELPERVSLVNDVASGLEYLHTRKPPIRHGDLKSLNTLVNSDHRAVITDFGSARIQTEARGFETTGGSPRLQAASTNSDVTHYDGCPEVTVSTANAELTLTGPSWSFRWAAPEVLNEEGPCLASDIWALGWIAWEIVTDNYPFPEAKTNNLITIKVMAGLLPSLYDDAQLSQIGNLCYVMVRCWKSEPKERPSAAECLRAIQWVPSAIPRARSDGTSQIRSAALLVEMSEMHRLKGRDREALKLLDEGISVARSAGDKGITARALYLAAICHQALFDYDKAEESYNHSLAIYTSIGNNLGRSNVWEGLGDIHLARSNPAEAEESYNQALAIFRRIGNTLGQANALYGLGRVHQARSNHAKAEESLREALILYTSIGHSLGQANTLQGLGSIHQARPNHAEAEESFSQALALFKSIGDSLGQANALCGLGEIHQARSNHAEAEESFNQALTLYNSIGNSHGQANALQGLGQIHQARSSLADAEESFRQALALFKSIGDSLGQANALQDLGEIHQARSNHAEAEESFSQALALYRSVRSTLGEANSLVGLSEVLICQARYSEAKPLLDDAAHLSNQIDYQWARDRSKELLAEGLEAEQSSTGPSP</sequence>
<dbReference type="InterPro" id="IPR001245">
    <property type="entry name" value="Ser-Thr/Tyr_kinase_cat_dom"/>
</dbReference>
<feature type="repeat" description="TPR" evidence="1">
    <location>
        <begin position="601"/>
        <end position="634"/>
    </location>
</feature>
<dbReference type="PROSITE" id="PS50011">
    <property type="entry name" value="PROTEIN_KINASE_DOM"/>
    <property type="match status" value="1"/>
</dbReference>